<dbReference type="PATRIC" id="fig|1727163.4.peg.2964"/>
<reference evidence="3 4" key="2">
    <citation type="journal article" date="2016" name="Genome Announc.">
        <title>Complete Genome Sequence of Algoriphagus sp. Strain M8-2, Isolated from a Brackish Lake.</title>
        <authorList>
            <person name="Muraguchi Y."/>
            <person name="Kushimoto K."/>
            <person name="Ohtsubo Y."/>
            <person name="Suzuki T."/>
            <person name="Dohra H."/>
            <person name="Kimbara K."/>
            <person name="Shintani M."/>
        </authorList>
    </citation>
    <scope>NUCLEOTIDE SEQUENCE [LARGE SCALE GENOMIC DNA]</scope>
    <source>
        <strain evidence="3 4">M8-2</strain>
    </source>
</reference>
<dbReference type="RefSeq" id="WP_148660248.1">
    <property type="nucleotide sequence ID" value="NZ_CP012836.1"/>
</dbReference>
<dbReference type="EMBL" id="CP012836">
    <property type="protein sequence ID" value="AMQ57583.1"/>
    <property type="molecule type" value="Genomic_DNA"/>
</dbReference>
<dbReference type="PANTHER" id="PTHR32309">
    <property type="entry name" value="TYROSINE-PROTEIN KINASE"/>
    <property type="match status" value="1"/>
</dbReference>
<dbReference type="InterPro" id="IPR032807">
    <property type="entry name" value="GNVR"/>
</dbReference>
<feature type="transmembrane region" description="Helical" evidence="1">
    <location>
        <begin position="334"/>
        <end position="358"/>
    </location>
</feature>
<organism evidence="3 4">
    <name type="scientific">Algoriphagus sanaruensis</name>
    <dbReference type="NCBI Taxonomy" id="1727163"/>
    <lineage>
        <taxon>Bacteria</taxon>
        <taxon>Pseudomonadati</taxon>
        <taxon>Bacteroidota</taxon>
        <taxon>Cytophagia</taxon>
        <taxon>Cytophagales</taxon>
        <taxon>Cyclobacteriaceae</taxon>
        <taxon>Algoriphagus</taxon>
    </lineage>
</organism>
<dbReference type="Pfam" id="PF13807">
    <property type="entry name" value="GNVR"/>
    <property type="match status" value="1"/>
</dbReference>
<feature type="transmembrane region" description="Helical" evidence="1">
    <location>
        <begin position="37"/>
        <end position="55"/>
    </location>
</feature>
<name>A0A142ER28_9BACT</name>
<sequence length="368" mass="41016">MTPSTSSNHSQASQILSQSDLTFFNLVLLFKLKTWQLIWVVLIVIGIGFLVYITTPNSYQINTLLLVETNPQGASSKGLGALAQVSGINLGASSSDQAFLDPNLYPVIVQSKPFLLELMTSKVKSELYPDSVSLFKYMVETKPENGILKILKNPLSVFRASALVDDLALVGEGKSKSSYLPLEIYAMSQIAKRIAISTEGSLLNISTNMPEQGLSLQFSERVRHQIEVYSSRYILEKQSGQVEYLNGQFLIAERNFKDAQNAVSRFREQNQGIALESLRAREQNLVNDSNLKFDLYRTLAQELELAKVKLNSLRPIFSEIDPPVVPNKPTSPKLLLTLAFSAILGFFLGLAYVFFGYLRLYLILQKAS</sequence>
<keyword evidence="1" id="KW-0472">Membrane</keyword>
<dbReference type="Proteomes" id="UP000073816">
    <property type="component" value="Chromosome"/>
</dbReference>
<dbReference type="OrthoDB" id="1522571at2"/>
<dbReference type="KEGG" id="alm:AO498_14125"/>
<evidence type="ECO:0000313" key="3">
    <source>
        <dbReference type="EMBL" id="AMQ57583.1"/>
    </source>
</evidence>
<evidence type="ECO:0000313" key="4">
    <source>
        <dbReference type="Proteomes" id="UP000073816"/>
    </source>
</evidence>
<keyword evidence="4" id="KW-1185">Reference proteome</keyword>
<dbReference type="PANTHER" id="PTHR32309:SF31">
    <property type="entry name" value="CAPSULAR EXOPOLYSACCHARIDE FAMILY"/>
    <property type="match status" value="1"/>
</dbReference>
<feature type="domain" description="Tyrosine-protein kinase G-rich" evidence="2">
    <location>
        <begin position="285"/>
        <end position="355"/>
    </location>
</feature>
<protein>
    <recommendedName>
        <fullName evidence="2">Tyrosine-protein kinase G-rich domain-containing protein</fullName>
    </recommendedName>
</protein>
<dbReference type="AlphaFoldDB" id="A0A142ER28"/>
<keyword evidence="1" id="KW-0812">Transmembrane</keyword>
<evidence type="ECO:0000259" key="2">
    <source>
        <dbReference type="Pfam" id="PF13807"/>
    </source>
</evidence>
<accession>A0A142ER28</accession>
<dbReference type="STRING" id="1727163.AO498_14125"/>
<dbReference type="InterPro" id="IPR050445">
    <property type="entry name" value="Bact_polysacc_biosynth/exp"/>
</dbReference>
<proteinExistence type="predicted"/>
<keyword evidence="1" id="KW-1133">Transmembrane helix</keyword>
<evidence type="ECO:0000256" key="1">
    <source>
        <dbReference type="SAM" id="Phobius"/>
    </source>
</evidence>
<gene>
    <name evidence="3" type="ORF">AO498_14125</name>
</gene>
<reference evidence="4" key="1">
    <citation type="submission" date="2015-09" db="EMBL/GenBank/DDBJ databases">
        <title>Complete sequence of Algoriphagus sp. M8-2.</title>
        <authorList>
            <person name="Shintani M."/>
        </authorList>
    </citation>
    <scope>NUCLEOTIDE SEQUENCE [LARGE SCALE GENOMIC DNA]</scope>
    <source>
        <strain evidence="4">M8-2</strain>
    </source>
</reference>